<dbReference type="GO" id="GO:0032259">
    <property type="term" value="P:methylation"/>
    <property type="evidence" value="ECO:0007669"/>
    <property type="project" value="UniProtKB-KW"/>
</dbReference>
<proteinExistence type="inferred from homology"/>
<comment type="similarity">
    <text evidence="5">Belongs to the class VI-like SAM-binding methyltransferase superfamily. Isoprenylcysteine carboxyl methyltransferase family.</text>
</comment>
<feature type="transmembrane region" description="Helical" evidence="5">
    <location>
        <begin position="6"/>
        <end position="26"/>
    </location>
</feature>
<evidence type="ECO:0000313" key="7">
    <source>
        <dbReference type="Proteomes" id="UP001150569"/>
    </source>
</evidence>
<dbReference type="PANTHER" id="PTHR12714">
    <property type="entry name" value="PROTEIN-S ISOPRENYLCYSTEINE O-METHYLTRANSFERASE"/>
    <property type="match status" value="1"/>
</dbReference>
<keyword evidence="3 5" id="KW-1133">Transmembrane helix</keyword>
<feature type="transmembrane region" description="Helical" evidence="5">
    <location>
        <begin position="33"/>
        <end position="52"/>
    </location>
</feature>
<keyword evidence="6" id="KW-0808">Transferase</keyword>
<dbReference type="OrthoDB" id="422086at2759"/>
<reference evidence="6" key="1">
    <citation type="submission" date="2022-07" db="EMBL/GenBank/DDBJ databases">
        <title>Phylogenomic reconstructions and comparative analyses of Kickxellomycotina fungi.</title>
        <authorList>
            <person name="Reynolds N.K."/>
            <person name="Stajich J.E."/>
            <person name="Barry K."/>
            <person name="Grigoriev I.V."/>
            <person name="Crous P."/>
            <person name="Smith M.E."/>
        </authorList>
    </citation>
    <scope>NUCLEOTIDE SEQUENCE</scope>
    <source>
        <strain evidence="6">RSA 861</strain>
    </source>
</reference>
<keyword evidence="2 5" id="KW-0812">Transmembrane</keyword>
<keyword evidence="7" id="KW-1185">Reference proteome</keyword>
<comment type="caution">
    <text evidence="6">The sequence shown here is derived from an EMBL/GenBank/DDBJ whole genome shotgun (WGS) entry which is preliminary data.</text>
</comment>
<dbReference type="Gene3D" id="1.20.120.1630">
    <property type="match status" value="1"/>
</dbReference>
<dbReference type="Proteomes" id="UP001150569">
    <property type="component" value="Unassembled WGS sequence"/>
</dbReference>
<evidence type="ECO:0000256" key="1">
    <source>
        <dbReference type="ARBA" id="ARBA00004141"/>
    </source>
</evidence>
<sequence length="81" mass="9413">MDADRVYIKMMSIIVIEFLVEAFFVPEIKMGRWNWLAGLILMITGQAIRTLAMATTQRNFNHYVATEKDPDHVLVTHGIYR</sequence>
<dbReference type="EC" id="2.1.1.100" evidence="5"/>
<evidence type="ECO:0000256" key="3">
    <source>
        <dbReference type="ARBA" id="ARBA00022989"/>
    </source>
</evidence>
<protein>
    <recommendedName>
        <fullName evidence="5">Protein-S-isoprenylcysteine O-methyltransferase</fullName>
        <ecNumber evidence="5">2.1.1.100</ecNumber>
    </recommendedName>
</protein>
<keyword evidence="5 6" id="KW-0489">Methyltransferase</keyword>
<dbReference type="PANTHER" id="PTHR12714:SF9">
    <property type="entry name" value="PROTEIN-S-ISOPRENYLCYSTEINE O-METHYLTRANSFERASE"/>
    <property type="match status" value="1"/>
</dbReference>
<evidence type="ECO:0000256" key="2">
    <source>
        <dbReference type="ARBA" id="ARBA00022692"/>
    </source>
</evidence>
<dbReference type="InterPro" id="IPR007269">
    <property type="entry name" value="ICMT_MeTrfase"/>
</dbReference>
<dbReference type="Pfam" id="PF04140">
    <property type="entry name" value="ICMT"/>
    <property type="match status" value="1"/>
</dbReference>
<dbReference type="GO" id="GO:0005789">
    <property type="term" value="C:endoplasmic reticulum membrane"/>
    <property type="evidence" value="ECO:0007669"/>
    <property type="project" value="UniProtKB-SubCell"/>
</dbReference>
<dbReference type="GO" id="GO:0004671">
    <property type="term" value="F:protein C-terminal S-isoprenylcysteine carboxyl O-methyltransferase activity"/>
    <property type="evidence" value="ECO:0007669"/>
    <property type="project" value="UniProtKB-EC"/>
</dbReference>
<evidence type="ECO:0000256" key="4">
    <source>
        <dbReference type="ARBA" id="ARBA00023136"/>
    </source>
</evidence>
<comment type="caution">
    <text evidence="5">Lacks conserved residue(s) required for the propagation of feature annotation.</text>
</comment>
<keyword evidence="5" id="KW-0949">S-adenosyl-L-methionine</keyword>
<gene>
    <name evidence="6" type="primary">STE14_1</name>
    <name evidence="6" type="ORF">IWQ60_000016</name>
</gene>
<keyword evidence="4 5" id="KW-0472">Membrane</keyword>
<keyword evidence="5" id="KW-0256">Endoplasmic reticulum</keyword>
<comment type="subcellular location">
    <subcellularLocation>
        <location evidence="5">Endoplasmic reticulum membrane</location>
        <topology evidence="5">Multi-pass membrane protein</topology>
    </subcellularLocation>
    <subcellularLocation>
        <location evidence="1">Membrane</location>
        <topology evidence="1">Multi-pass membrane protein</topology>
    </subcellularLocation>
</comment>
<dbReference type="AlphaFoldDB" id="A0A9W8AMF5"/>
<accession>A0A9W8AMF5</accession>
<dbReference type="EMBL" id="JANBPT010000001">
    <property type="protein sequence ID" value="KAJ1930732.1"/>
    <property type="molecule type" value="Genomic_DNA"/>
</dbReference>
<name>A0A9W8AMF5_9FUNG</name>
<comment type="catalytic activity">
    <reaction evidence="5">
        <text>[protein]-C-terminal S-[(2E,6E)-farnesyl]-L-cysteine + S-adenosyl-L-methionine = [protein]-C-terminal S-[(2E,6E)-farnesyl]-L-cysteine methyl ester + S-adenosyl-L-homocysteine</text>
        <dbReference type="Rhea" id="RHEA:21672"/>
        <dbReference type="Rhea" id="RHEA-COMP:12125"/>
        <dbReference type="Rhea" id="RHEA-COMP:12126"/>
        <dbReference type="ChEBI" id="CHEBI:57856"/>
        <dbReference type="ChEBI" id="CHEBI:59789"/>
        <dbReference type="ChEBI" id="CHEBI:90510"/>
        <dbReference type="ChEBI" id="CHEBI:90511"/>
        <dbReference type="EC" id="2.1.1.100"/>
    </reaction>
</comment>
<organism evidence="6 7">
    <name type="scientific">Tieghemiomyces parasiticus</name>
    <dbReference type="NCBI Taxonomy" id="78921"/>
    <lineage>
        <taxon>Eukaryota</taxon>
        <taxon>Fungi</taxon>
        <taxon>Fungi incertae sedis</taxon>
        <taxon>Zoopagomycota</taxon>
        <taxon>Kickxellomycotina</taxon>
        <taxon>Dimargaritomycetes</taxon>
        <taxon>Dimargaritales</taxon>
        <taxon>Dimargaritaceae</taxon>
        <taxon>Tieghemiomyces</taxon>
    </lineage>
</organism>
<evidence type="ECO:0000313" key="6">
    <source>
        <dbReference type="EMBL" id="KAJ1930732.1"/>
    </source>
</evidence>
<evidence type="ECO:0000256" key="5">
    <source>
        <dbReference type="RuleBase" id="RU362022"/>
    </source>
</evidence>